<gene>
    <name evidence="2" type="ORF">AAL_00972</name>
</gene>
<feature type="region of interest" description="Disordered" evidence="1">
    <location>
        <begin position="1"/>
        <end position="24"/>
    </location>
</feature>
<evidence type="ECO:0000313" key="2">
    <source>
        <dbReference type="EMBL" id="OAA33507.1"/>
    </source>
</evidence>
<dbReference type="AlphaFoldDB" id="A0A166VCF2"/>
<feature type="compositionally biased region" description="Basic residues" evidence="1">
    <location>
        <begin position="238"/>
        <end position="248"/>
    </location>
</feature>
<feature type="region of interest" description="Disordered" evidence="1">
    <location>
        <begin position="235"/>
        <end position="265"/>
    </location>
</feature>
<organism evidence="2 3">
    <name type="scientific">Moelleriella libera RCEF 2490</name>
    <dbReference type="NCBI Taxonomy" id="1081109"/>
    <lineage>
        <taxon>Eukaryota</taxon>
        <taxon>Fungi</taxon>
        <taxon>Dikarya</taxon>
        <taxon>Ascomycota</taxon>
        <taxon>Pezizomycotina</taxon>
        <taxon>Sordariomycetes</taxon>
        <taxon>Hypocreomycetidae</taxon>
        <taxon>Hypocreales</taxon>
        <taxon>Clavicipitaceae</taxon>
        <taxon>Moelleriella</taxon>
    </lineage>
</organism>
<protein>
    <submittedName>
        <fullName evidence="2">Uncharacterized protein</fullName>
    </submittedName>
</protein>
<keyword evidence="3" id="KW-1185">Reference proteome</keyword>
<feature type="region of interest" description="Disordered" evidence="1">
    <location>
        <begin position="68"/>
        <end position="100"/>
    </location>
</feature>
<feature type="compositionally biased region" description="Polar residues" evidence="1">
    <location>
        <begin position="84"/>
        <end position="98"/>
    </location>
</feature>
<comment type="caution">
    <text evidence="2">The sequence shown here is derived from an EMBL/GenBank/DDBJ whole genome shotgun (WGS) entry which is preliminary data.</text>
</comment>
<sequence length="265" mass="29076">MSPPASSFSCLPSTPSSAAASAPRRGDLGRLRLRGGAAIHCRAPGYPERWQISIDLLVQGLKRHTLRPLDSGRDASATIGCPSSGVNTSKDSGQQESWMQVDRKNLDGLSRSIDRRRGTPLQSPLLDLWQSDPARPLFVNTPPQMSSQAHGPSDSPPLNGVLIKHCSIMADAATEDTSYDYIQVDEGYVEGADEPEGLQDGHDLIRSLARHARHSGVLKYRTSAEVALQCPQVVQRAPRMRRRKHKNRTSTSATSDKFNRGRWHP</sequence>
<dbReference type="EMBL" id="AZGY01000001">
    <property type="protein sequence ID" value="OAA33507.1"/>
    <property type="molecule type" value="Genomic_DNA"/>
</dbReference>
<accession>A0A166VCF2</accession>
<evidence type="ECO:0000256" key="1">
    <source>
        <dbReference type="SAM" id="MobiDB-lite"/>
    </source>
</evidence>
<dbReference type="OrthoDB" id="4936591at2759"/>
<proteinExistence type="predicted"/>
<evidence type="ECO:0000313" key="3">
    <source>
        <dbReference type="Proteomes" id="UP000078544"/>
    </source>
</evidence>
<dbReference type="Proteomes" id="UP000078544">
    <property type="component" value="Unassembled WGS sequence"/>
</dbReference>
<feature type="compositionally biased region" description="Low complexity" evidence="1">
    <location>
        <begin position="1"/>
        <end position="23"/>
    </location>
</feature>
<reference evidence="2 3" key="1">
    <citation type="journal article" date="2016" name="Genome Biol. Evol.">
        <title>Divergent and convergent evolution of fungal pathogenicity.</title>
        <authorList>
            <person name="Shang Y."/>
            <person name="Xiao G."/>
            <person name="Zheng P."/>
            <person name="Cen K."/>
            <person name="Zhan S."/>
            <person name="Wang C."/>
        </authorList>
    </citation>
    <scope>NUCLEOTIDE SEQUENCE [LARGE SCALE GENOMIC DNA]</scope>
    <source>
        <strain evidence="2 3">RCEF 2490</strain>
    </source>
</reference>
<name>A0A166VCF2_9HYPO</name>